<reference evidence="1 3" key="2">
    <citation type="journal article" date="2013" name="Nature">
        <title>Insights into bilaterian evolution from three spiralian genomes.</title>
        <authorList>
            <person name="Simakov O."/>
            <person name="Marletaz F."/>
            <person name="Cho S.J."/>
            <person name="Edsinger-Gonzales E."/>
            <person name="Havlak P."/>
            <person name="Hellsten U."/>
            <person name="Kuo D.H."/>
            <person name="Larsson T."/>
            <person name="Lv J."/>
            <person name="Arendt D."/>
            <person name="Savage R."/>
            <person name="Osoegawa K."/>
            <person name="de Jong P."/>
            <person name="Grimwood J."/>
            <person name="Chapman J.A."/>
            <person name="Shapiro H."/>
            <person name="Aerts A."/>
            <person name="Otillar R.P."/>
            <person name="Terry A.Y."/>
            <person name="Boore J.L."/>
            <person name="Grigoriev I.V."/>
            <person name="Lindberg D.R."/>
            <person name="Seaver E.C."/>
            <person name="Weisblat D.A."/>
            <person name="Putnam N.H."/>
            <person name="Rokhsar D.S."/>
        </authorList>
    </citation>
    <scope>NUCLEOTIDE SEQUENCE</scope>
    <source>
        <strain evidence="1 3">I ESC-2004</strain>
    </source>
</reference>
<dbReference type="Proteomes" id="UP000014760">
    <property type="component" value="Unassembled WGS sequence"/>
</dbReference>
<evidence type="ECO:0000313" key="1">
    <source>
        <dbReference type="EMBL" id="ELT90008.1"/>
    </source>
</evidence>
<dbReference type="EMBL" id="AMQN01014569">
    <property type="status" value="NOT_ANNOTATED_CDS"/>
    <property type="molecule type" value="Genomic_DNA"/>
</dbReference>
<gene>
    <name evidence="1" type="ORF">CAPTEDRAFT_208398</name>
</gene>
<evidence type="ECO:0000313" key="3">
    <source>
        <dbReference type="Proteomes" id="UP000014760"/>
    </source>
</evidence>
<dbReference type="HOGENOM" id="CLU_1497647_0_0_1"/>
<protein>
    <submittedName>
        <fullName evidence="1 2">Uncharacterized protein</fullName>
    </submittedName>
</protein>
<name>R7T993_CAPTE</name>
<organism evidence="1">
    <name type="scientific">Capitella teleta</name>
    <name type="common">Polychaete worm</name>
    <dbReference type="NCBI Taxonomy" id="283909"/>
    <lineage>
        <taxon>Eukaryota</taxon>
        <taxon>Metazoa</taxon>
        <taxon>Spiralia</taxon>
        <taxon>Lophotrochozoa</taxon>
        <taxon>Annelida</taxon>
        <taxon>Polychaeta</taxon>
        <taxon>Sedentaria</taxon>
        <taxon>Scolecida</taxon>
        <taxon>Capitellidae</taxon>
        <taxon>Capitella</taxon>
    </lineage>
</organism>
<dbReference type="EMBL" id="AMQN01014570">
    <property type="status" value="NOT_ANNOTATED_CDS"/>
    <property type="molecule type" value="Genomic_DNA"/>
</dbReference>
<reference evidence="3" key="1">
    <citation type="submission" date="2012-12" db="EMBL/GenBank/DDBJ databases">
        <authorList>
            <person name="Hellsten U."/>
            <person name="Grimwood J."/>
            <person name="Chapman J.A."/>
            <person name="Shapiro H."/>
            <person name="Aerts A."/>
            <person name="Otillar R.P."/>
            <person name="Terry A.Y."/>
            <person name="Boore J.L."/>
            <person name="Simakov O."/>
            <person name="Marletaz F."/>
            <person name="Cho S.-J."/>
            <person name="Edsinger-Gonzales E."/>
            <person name="Havlak P."/>
            <person name="Kuo D.-H."/>
            <person name="Larsson T."/>
            <person name="Lv J."/>
            <person name="Arendt D."/>
            <person name="Savage R."/>
            <person name="Osoegawa K."/>
            <person name="de Jong P."/>
            <person name="Lindberg D.R."/>
            <person name="Seaver E.C."/>
            <person name="Weisblat D.A."/>
            <person name="Putnam N.H."/>
            <person name="Grigoriev I.V."/>
            <person name="Rokhsar D.S."/>
        </authorList>
    </citation>
    <scope>NUCLEOTIDE SEQUENCE</scope>
    <source>
        <strain evidence="3">I ESC-2004</strain>
    </source>
</reference>
<dbReference type="AlphaFoldDB" id="R7T993"/>
<keyword evidence="3" id="KW-1185">Reference proteome</keyword>
<accession>R7T993</accession>
<dbReference type="EMBL" id="KB311063">
    <property type="protein sequence ID" value="ELT90008.1"/>
    <property type="molecule type" value="Genomic_DNA"/>
</dbReference>
<evidence type="ECO:0000313" key="2">
    <source>
        <dbReference type="EnsemblMetazoa" id="CapteP208398"/>
    </source>
</evidence>
<sequence length="180" mass="20608">MHVACSWNSLSECVVWFFEQFLWLHTPTGSVIAGEKAVENSRLFAASFAQQSSLRLFFKLRRRQAEFQQEASAFIDMPLETWRWSCGYRNDLEWSAAELYYGDSDGVGQRSFPLTGRRVLTSNLPEDTFLRRGPPEAGGVFHCLRVLVARIITLSLLDPEHWSFYDFAQGTNEAEPCQSI</sequence>
<proteinExistence type="predicted"/>
<dbReference type="EnsemblMetazoa" id="CapteT208398">
    <property type="protein sequence ID" value="CapteP208398"/>
    <property type="gene ID" value="CapteG208398"/>
</dbReference>
<reference evidence="2" key="3">
    <citation type="submission" date="2015-06" db="UniProtKB">
        <authorList>
            <consortium name="EnsemblMetazoa"/>
        </authorList>
    </citation>
    <scope>IDENTIFICATION</scope>
</reference>